<feature type="compositionally biased region" description="Polar residues" evidence="6">
    <location>
        <begin position="169"/>
        <end position="186"/>
    </location>
</feature>
<feature type="repeat" description="PPR" evidence="5">
    <location>
        <begin position="1101"/>
        <end position="1131"/>
    </location>
</feature>
<evidence type="ECO:0000256" key="4">
    <source>
        <dbReference type="ARBA" id="ARBA00044511"/>
    </source>
</evidence>
<dbReference type="Gene3D" id="1.25.40.10">
    <property type="entry name" value="Tetratricopeptide repeat domain"/>
    <property type="match status" value="3"/>
</dbReference>
<feature type="compositionally biased region" description="Low complexity" evidence="6">
    <location>
        <begin position="32"/>
        <end position="48"/>
    </location>
</feature>
<organism evidence="8 9">
    <name type="scientific">Rhodocollybia butyracea</name>
    <dbReference type="NCBI Taxonomy" id="206335"/>
    <lineage>
        <taxon>Eukaryota</taxon>
        <taxon>Fungi</taxon>
        <taxon>Dikarya</taxon>
        <taxon>Basidiomycota</taxon>
        <taxon>Agaricomycotina</taxon>
        <taxon>Agaricomycetes</taxon>
        <taxon>Agaricomycetidae</taxon>
        <taxon>Agaricales</taxon>
        <taxon>Marasmiineae</taxon>
        <taxon>Omphalotaceae</taxon>
        <taxon>Rhodocollybia</taxon>
    </lineage>
</organism>
<comment type="similarity">
    <text evidence="1">Belongs to the CCM1 family.</text>
</comment>
<dbReference type="EMBL" id="JADNRY010000280">
    <property type="protein sequence ID" value="KAF9059767.1"/>
    <property type="molecule type" value="Genomic_DNA"/>
</dbReference>
<feature type="region of interest" description="Disordered" evidence="6">
    <location>
        <begin position="29"/>
        <end position="52"/>
    </location>
</feature>
<feature type="repeat" description="PPR" evidence="5">
    <location>
        <begin position="469"/>
        <end position="503"/>
    </location>
</feature>
<feature type="domain" description="PROP1-like PPR" evidence="7">
    <location>
        <begin position="1045"/>
        <end position="1176"/>
    </location>
</feature>
<accession>A0A9P5PAU5</accession>
<feature type="repeat" description="PPR" evidence="5">
    <location>
        <begin position="1066"/>
        <end position="1100"/>
    </location>
</feature>
<feature type="repeat" description="PPR" evidence="5">
    <location>
        <begin position="514"/>
        <end position="548"/>
    </location>
</feature>
<evidence type="ECO:0000256" key="2">
    <source>
        <dbReference type="ARBA" id="ARBA00022737"/>
    </source>
</evidence>
<comment type="caution">
    <text evidence="8">The sequence shown here is derived from an EMBL/GenBank/DDBJ whole genome shotgun (WGS) entry which is preliminary data.</text>
</comment>
<feature type="region of interest" description="Disordered" evidence="6">
    <location>
        <begin position="851"/>
        <end position="885"/>
    </location>
</feature>
<keyword evidence="2" id="KW-0677">Repeat</keyword>
<comment type="function">
    <text evidence="3">Regulates mitochondrial small subunit maturation by controlling 15S rRNA 5'-end processing. Localizes to the 5' precursor of the 15S rRNA in a position that is subsequently occupied by mS47 in the mature yeast mtSSU. Uses structure and sequence-specific RNA recognition, binding to a single-stranded region of the precursor and specifically recognizing bases -6 to -1. The exchange of Ccm1 for mS47 is coupled to the irreversible removal of precursor rRNA that is accompanied by conformational changes of the mitoribosomal proteins uS5m and mS26. These conformational changes signal completion of 5'-end rRNA processing through protection of the mature 5'-end of the 15S rRNA and stabilization of mS47. The removal of the 5' precursor together with the dissociation of Ccm1 may be catalyzed by the 5'-3' exoribonuclease Pet127. Involved in the specific removal of group I introns in mitochondrial encoded transcripts.</text>
</comment>
<dbReference type="OrthoDB" id="411857at2759"/>
<dbReference type="PROSITE" id="PS51375">
    <property type="entry name" value="PPR"/>
    <property type="match status" value="4"/>
</dbReference>
<dbReference type="NCBIfam" id="TIGR00756">
    <property type="entry name" value="PPR"/>
    <property type="match status" value="4"/>
</dbReference>
<evidence type="ECO:0000259" key="7">
    <source>
        <dbReference type="Pfam" id="PF17177"/>
    </source>
</evidence>
<evidence type="ECO:0000256" key="6">
    <source>
        <dbReference type="SAM" id="MobiDB-lite"/>
    </source>
</evidence>
<evidence type="ECO:0000313" key="8">
    <source>
        <dbReference type="EMBL" id="KAF9059767.1"/>
    </source>
</evidence>
<dbReference type="Pfam" id="PF17177">
    <property type="entry name" value="PPR_long"/>
    <property type="match status" value="1"/>
</dbReference>
<reference evidence="8" key="1">
    <citation type="submission" date="2020-11" db="EMBL/GenBank/DDBJ databases">
        <authorList>
            <consortium name="DOE Joint Genome Institute"/>
            <person name="Ahrendt S."/>
            <person name="Riley R."/>
            <person name="Andreopoulos W."/>
            <person name="Labutti K."/>
            <person name="Pangilinan J."/>
            <person name="Ruiz-Duenas F.J."/>
            <person name="Barrasa J.M."/>
            <person name="Sanchez-Garcia M."/>
            <person name="Camarero S."/>
            <person name="Miyauchi S."/>
            <person name="Serrano A."/>
            <person name="Linde D."/>
            <person name="Babiker R."/>
            <person name="Drula E."/>
            <person name="Ayuso-Fernandez I."/>
            <person name="Pacheco R."/>
            <person name="Padilla G."/>
            <person name="Ferreira P."/>
            <person name="Barriuso J."/>
            <person name="Kellner H."/>
            <person name="Castanera R."/>
            <person name="Alfaro M."/>
            <person name="Ramirez L."/>
            <person name="Pisabarro A.G."/>
            <person name="Kuo A."/>
            <person name="Tritt A."/>
            <person name="Lipzen A."/>
            <person name="He G."/>
            <person name="Yan M."/>
            <person name="Ng V."/>
            <person name="Cullen D."/>
            <person name="Martin F."/>
            <person name="Rosso M.-N."/>
            <person name="Henrissat B."/>
            <person name="Hibbett D."/>
            <person name="Martinez A.T."/>
            <person name="Grigoriev I.V."/>
        </authorList>
    </citation>
    <scope>NUCLEOTIDE SEQUENCE</scope>
    <source>
        <strain evidence="8">AH 40177</strain>
    </source>
</reference>
<dbReference type="Proteomes" id="UP000772434">
    <property type="component" value="Unassembled WGS sequence"/>
</dbReference>
<dbReference type="PANTHER" id="PTHR47447">
    <property type="entry name" value="OS03G0856100 PROTEIN"/>
    <property type="match status" value="1"/>
</dbReference>
<sequence>MLPLPKVAYATSRVVTTFGQSPTIRNAFHLQSSSSPSSSTKTNSPGSNYFQQNKGSSKPLYNFFDQASGGSKGRFTHGYLGVSRVVTQIQPVIANDTGYANDDYEEAVTAKPVTTLHPRRYRSHSLSYTSQERAQKLSVLSTVQIHARSRHAFSQALTTDDLEPALESAPSSPLLTRRNSTASFTRPDTPPLDVLQPPFPAQTSNILPSSAGQIESVNINAPHPIAVEHESEHFRAFVHARSSGDYEVALRCINNFRAALTANLVTPSVHDFNAGLEALYHTRPRGSTLTDIQDLYNSMIRLDIYPNLRTYTTLILAHCDRDREVVWSLKGMDHQLKSRRNLGLSDSSTSQDKALKDALMRENNFASAASLFRILRTLSGKENLNVDVFFSLLKCSAHYGAIDVAIMVWESIEQHSAKPFAAWYKLMIQTFGRAGEIDGAEDIFSDFKEQSAAGKISNPLRNGDPIHSAVAVWNVMIEAYCRNGKPDMAVGLLEQMLAPRNSSDNNQFILPYPAPSTYTTIIAGFCNAGDYQSAMAWFNTLVAQSSSPGHSFDPTLSPTRPDTLAWRVLLETFSEDQNTLSELNTVWSKCLEFASQDKIPIRPVDRHLVAHTNVQFVKKAVTVNPLLEDRVQHCSQLLAVAQSTIDLKSTPVSYAPKIWEAYIDLGLPLAGLDFALNYLEAFLPKYHQRPVYREQLNTFNRFFCSLDWTKITSGKVALRSALKFEALFGQAIINPNALHLHIMRQYTFARSQFMAVVDLEAVEVQRLCEIAAKLEMIDPQERDDFIGLVPFLEDLIEHGVENFPYLSTLTRDMILKALMYDRSLYQVKALIEELGLTHLMHNLVQLMPAVSTSSPSPPPWTDGSSLEAEPETPLTVPSVTSSDDLPLHTYQNPLYEEVDFSCVPQRPFVDRAVTRNLDQTLVTVSRNPFSLEKTWDVFYRNLSQANKVPSPYTLSRMCQTFGRSKDIPKVKFLYSVAQSLLATMEHDKQMQSEAWFLIEDGMIIAMAQAGEVDAAHVHRRRILQQGGAPSADAYGGLILNVKETTDDTSNAMTLFNESQMLGVVPNHYLYNNIISKLAKARKADAALELFGKMKMSGPMPSSITYGAVLGACARVGDATSAEALFEEMARAPDFKPKIPPFNTMMQLYTTTKPNRDRVLFYYESMLTHNVSPTAYTYKVINTSTVVKR</sequence>
<protein>
    <recommendedName>
        <fullName evidence="7">PROP1-like PPR domain-containing protein</fullName>
    </recommendedName>
</protein>
<dbReference type="InterPro" id="IPR002885">
    <property type="entry name" value="PPR_rpt"/>
</dbReference>
<comment type="subunit">
    <text evidence="4">Binds to mitochondrial small subunit 15S rRNA.</text>
</comment>
<dbReference type="InterPro" id="IPR011990">
    <property type="entry name" value="TPR-like_helical_dom_sf"/>
</dbReference>
<evidence type="ECO:0000256" key="3">
    <source>
        <dbReference type="ARBA" id="ARBA00044493"/>
    </source>
</evidence>
<dbReference type="InterPro" id="IPR033443">
    <property type="entry name" value="PROP1-like_PPR_dom"/>
</dbReference>
<evidence type="ECO:0000256" key="1">
    <source>
        <dbReference type="ARBA" id="ARBA00006192"/>
    </source>
</evidence>
<evidence type="ECO:0000256" key="5">
    <source>
        <dbReference type="PROSITE-ProRule" id="PRU00708"/>
    </source>
</evidence>
<gene>
    <name evidence="8" type="ORF">BDP27DRAFT_448259</name>
</gene>
<dbReference type="Pfam" id="PF01535">
    <property type="entry name" value="PPR"/>
    <property type="match status" value="3"/>
</dbReference>
<feature type="region of interest" description="Disordered" evidence="6">
    <location>
        <begin position="165"/>
        <end position="193"/>
    </location>
</feature>
<name>A0A9P5PAU5_9AGAR</name>
<dbReference type="AlphaFoldDB" id="A0A9P5PAU5"/>
<dbReference type="PANTHER" id="PTHR47447:SF28">
    <property type="entry name" value="PENTACOTRIPEPTIDE-REPEAT REGION OF PRORP DOMAIN-CONTAINING PROTEIN"/>
    <property type="match status" value="1"/>
</dbReference>
<evidence type="ECO:0000313" key="9">
    <source>
        <dbReference type="Proteomes" id="UP000772434"/>
    </source>
</evidence>
<keyword evidence="9" id="KW-1185">Reference proteome</keyword>
<proteinExistence type="inferred from homology"/>